<organism evidence="1 2">
    <name type="scientific">Entomophthora muscae</name>
    <dbReference type="NCBI Taxonomy" id="34485"/>
    <lineage>
        <taxon>Eukaryota</taxon>
        <taxon>Fungi</taxon>
        <taxon>Fungi incertae sedis</taxon>
        <taxon>Zoopagomycota</taxon>
        <taxon>Entomophthoromycotina</taxon>
        <taxon>Entomophthoromycetes</taxon>
        <taxon>Entomophthorales</taxon>
        <taxon>Entomophthoraceae</taxon>
        <taxon>Entomophthora</taxon>
    </lineage>
</organism>
<keyword evidence="2" id="KW-1185">Reference proteome</keyword>
<accession>A0ACC2S9V3</accession>
<sequence>MKATLGSKIPPSQAMAATVLAWLRKVSTQYQQLWAIHGQFNEHTIPFVFFFLPNKREETYIHTFDIIKQKLDTILPTLEEETTDKRSRKKKVSPEATQE</sequence>
<evidence type="ECO:0000313" key="1">
    <source>
        <dbReference type="EMBL" id="KAJ9059080.1"/>
    </source>
</evidence>
<protein>
    <submittedName>
        <fullName evidence="1">Uncharacterized protein</fullName>
    </submittedName>
</protein>
<name>A0ACC2S9V3_9FUNG</name>
<gene>
    <name evidence="1" type="ORF">DSO57_1006212</name>
</gene>
<proteinExistence type="predicted"/>
<dbReference type="Proteomes" id="UP001165960">
    <property type="component" value="Unassembled WGS sequence"/>
</dbReference>
<evidence type="ECO:0000313" key="2">
    <source>
        <dbReference type="Proteomes" id="UP001165960"/>
    </source>
</evidence>
<comment type="caution">
    <text evidence="1">The sequence shown here is derived from an EMBL/GenBank/DDBJ whole genome shotgun (WGS) entry which is preliminary data.</text>
</comment>
<reference evidence="1" key="1">
    <citation type="submission" date="2022-04" db="EMBL/GenBank/DDBJ databases">
        <title>Genome of the entomopathogenic fungus Entomophthora muscae.</title>
        <authorList>
            <person name="Elya C."/>
            <person name="Lovett B.R."/>
            <person name="Lee E."/>
            <person name="Macias A.M."/>
            <person name="Hajek A.E."/>
            <person name="De Bivort B.L."/>
            <person name="Kasson M.T."/>
            <person name="De Fine Licht H.H."/>
            <person name="Stajich J.E."/>
        </authorList>
    </citation>
    <scope>NUCLEOTIDE SEQUENCE</scope>
    <source>
        <strain evidence="1">Berkeley</strain>
    </source>
</reference>
<dbReference type="EMBL" id="QTSX02005697">
    <property type="protein sequence ID" value="KAJ9059080.1"/>
    <property type="molecule type" value="Genomic_DNA"/>
</dbReference>